<dbReference type="Proteomes" id="UP001320831">
    <property type="component" value="Unassembled WGS sequence"/>
</dbReference>
<name>A0ABT2LS32_9HYPH</name>
<reference evidence="2 3" key="1">
    <citation type="submission" date="2022-09" db="EMBL/GenBank/DDBJ databases">
        <title>Chelativorans salina sp. nov., a novel slightly halophilic bacterium isolated from a saline lake sediment enrichment.</title>
        <authorList>
            <person name="Gao L."/>
            <person name="Fang B.-Z."/>
            <person name="Li W.-J."/>
        </authorList>
    </citation>
    <scope>NUCLEOTIDE SEQUENCE [LARGE SCALE GENOMIC DNA]</scope>
    <source>
        <strain evidence="2 3">EGI FJ00035</strain>
    </source>
</reference>
<evidence type="ECO:0000313" key="2">
    <source>
        <dbReference type="EMBL" id="MCT7376904.1"/>
    </source>
</evidence>
<dbReference type="RefSeq" id="WP_260905138.1">
    <property type="nucleotide sequence ID" value="NZ_JAOCZP010000005.1"/>
</dbReference>
<gene>
    <name evidence="2" type="ORF">N5A92_17905</name>
</gene>
<dbReference type="EMBL" id="JAOCZP010000005">
    <property type="protein sequence ID" value="MCT7376904.1"/>
    <property type="molecule type" value="Genomic_DNA"/>
</dbReference>
<accession>A0ABT2LS32</accession>
<organism evidence="2 3">
    <name type="scientific">Chelativorans salis</name>
    <dbReference type="NCBI Taxonomy" id="2978478"/>
    <lineage>
        <taxon>Bacteria</taxon>
        <taxon>Pseudomonadati</taxon>
        <taxon>Pseudomonadota</taxon>
        <taxon>Alphaproteobacteria</taxon>
        <taxon>Hyphomicrobiales</taxon>
        <taxon>Phyllobacteriaceae</taxon>
        <taxon>Chelativorans</taxon>
    </lineage>
</organism>
<evidence type="ECO:0000256" key="1">
    <source>
        <dbReference type="SAM" id="MobiDB-lite"/>
    </source>
</evidence>
<feature type="region of interest" description="Disordered" evidence="1">
    <location>
        <begin position="29"/>
        <end position="56"/>
    </location>
</feature>
<sequence>MDLSIRDDLWWGADLRLLSWAGYQSRLGPYGSKDKPAPSNGTATLIFAPEGRGVGH</sequence>
<evidence type="ECO:0000313" key="3">
    <source>
        <dbReference type="Proteomes" id="UP001320831"/>
    </source>
</evidence>
<protein>
    <submittedName>
        <fullName evidence="2">Uncharacterized protein</fullName>
    </submittedName>
</protein>
<proteinExistence type="predicted"/>
<comment type="caution">
    <text evidence="2">The sequence shown here is derived from an EMBL/GenBank/DDBJ whole genome shotgun (WGS) entry which is preliminary data.</text>
</comment>
<keyword evidence="3" id="KW-1185">Reference proteome</keyword>